<evidence type="ECO:0000313" key="12">
    <source>
        <dbReference type="EMBL" id="CAD8875999.1"/>
    </source>
</evidence>
<keyword evidence="6" id="KW-0547">Nucleotide-binding</keyword>
<dbReference type="NCBIfam" id="TIGR03724">
    <property type="entry name" value="arch_bud32"/>
    <property type="match status" value="1"/>
</dbReference>
<evidence type="ECO:0000256" key="2">
    <source>
        <dbReference type="ARBA" id="ARBA00012513"/>
    </source>
</evidence>
<dbReference type="EC" id="2.7.11.1" evidence="2"/>
<keyword evidence="4" id="KW-0808">Transferase</keyword>
<dbReference type="PROSITE" id="PS00109">
    <property type="entry name" value="PROTEIN_KINASE_TYR"/>
    <property type="match status" value="1"/>
</dbReference>
<proteinExistence type="inferred from homology"/>
<dbReference type="EMBL" id="HBFR01004645">
    <property type="protein sequence ID" value="CAD8875999.1"/>
    <property type="molecule type" value="Transcribed_RNA"/>
</dbReference>
<dbReference type="GO" id="GO:0004674">
    <property type="term" value="F:protein serine/threonine kinase activity"/>
    <property type="evidence" value="ECO:0007669"/>
    <property type="project" value="UniProtKB-KW"/>
</dbReference>
<dbReference type="InterPro" id="IPR000719">
    <property type="entry name" value="Prot_kinase_dom"/>
</dbReference>
<evidence type="ECO:0000256" key="10">
    <source>
        <dbReference type="ARBA" id="ARBA00048679"/>
    </source>
</evidence>
<accession>A0A7S1FML2</accession>
<dbReference type="GO" id="GO:0008033">
    <property type="term" value="P:tRNA processing"/>
    <property type="evidence" value="ECO:0007669"/>
    <property type="project" value="UniProtKB-KW"/>
</dbReference>
<evidence type="ECO:0000256" key="1">
    <source>
        <dbReference type="ARBA" id="ARBA00010630"/>
    </source>
</evidence>
<evidence type="ECO:0000256" key="4">
    <source>
        <dbReference type="ARBA" id="ARBA00022679"/>
    </source>
</evidence>
<dbReference type="GO" id="GO:0000408">
    <property type="term" value="C:EKC/KEOPS complex"/>
    <property type="evidence" value="ECO:0007669"/>
    <property type="project" value="TreeGrafter"/>
</dbReference>
<dbReference type="InterPro" id="IPR022495">
    <property type="entry name" value="Bud32"/>
</dbReference>
<dbReference type="GO" id="GO:0005829">
    <property type="term" value="C:cytosol"/>
    <property type="evidence" value="ECO:0007669"/>
    <property type="project" value="TreeGrafter"/>
</dbReference>
<comment type="similarity">
    <text evidence="1">Belongs to the protein kinase superfamily. BUD32 family.</text>
</comment>
<keyword evidence="5" id="KW-0819">tRNA processing</keyword>
<evidence type="ECO:0000256" key="6">
    <source>
        <dbReference type="ARBA" id="ARBA00022741"/>
    </source>
</evidence>
<dbReference type="Pfam" id="PF06293">
    <property type="entry name" value="Kdo"/>
    <property type="match status" value="1"/>
</dbReference>
<dbReference type="Gene3D" id="3.30.200.20">
    <property type="entry name" value="Phosphorylase Kinase, domain 1"/>
    <property type="match status" value="1"/>
</dbReference>
<dbReference type="Gene3D" id="1.10.510.10">
    <property type="entry name" value="Transferase(Phosphotransferase) domain 1"/>
    <property type="match status" value="1"/>
</dbReference>
<dbReference type="GO" id="GO:0005634">
    <property type="term" value="C:nucleus"/>
    <property type="evidence" value="ECO:0007669"/>
    <property type="project" value="TreeGrafter"/>
</dbReference>
<reference evidence="12" key="1">
    <citation type="submission" date="2021-01" db="EMBL/GenBank/DDBJ databases">
        <authorList>
            <person name="Corre E."/>
            <person name="Pelletier E."/>
            <person name="Niang G."/>
            <person name="Scheremetjew M."/>
            <person name="Finn R."/>
            <person name="Kale V."/>
            <person name="Holt S."/>
            <person name="Cochrane G."/>
            <person name="Meng A."/>
            <person name="Brown T."/>
            <person name="Cohen L."/>
        </authorList>
    </citation>
    <scope>NUCLEOTIDE SEQUENCE</scope>
    <source>
        <strain evidence="12">308</strain>
    </source>
</reference>
<keyword evidence="7" id="KW-0418">Kinase</keyword>
<keyword evidence="3" id="KW-0723">Serine/threonine-protein kinase</keyword>
<comment type="catalytic activity">
    <reaction evidence="10">
        <text>L-seryl-[protein] + ATP = O-phospho-L-seryl-[protein] + ADP + H(+)</text>
        <dbReference type="Rhea" id="RHEA:17989"/>
        <dbReference type="Rhea" id="RHEA-COMP:9863"/>
        <dbReference type="Rhea" id="RHEA-COMP:11604"/>
        <dbReference type="ChEBI" id="CHEBI:15378"/>
        <dbReference type="ChEBI" id="CHEBI:29999"/>
        <dbReference type="ChEBI" id="CHEBI:30616"/>
        <dbReference type="ChEBI" id="CHEBI:83421"/>
        <dbReference type="ChEBI" id="CHEBI:456216"/>
        <dbReference type="EC" id="2.7.11.1"/>
    </reaction>
</comment>
<dbReference type="GO" id="GO:0005524">
    <property type="term" value="F:ATP binding"/>
    <property type="evidence" value="ECO:0007669"/>
    <property type="project" value="UniProtKB-KW"/>
</dbReference>
<dbReference type="InterPro" id="IPR008266">
    <property type="entry name" value="Tyr_kinase_AS"/>
</dbReference>
<evidence type="ECO:0000256" key="3">
    <source>
        <dbReference type="ARBA" id="ARBA00022527"/>
    </source>
</evidence>
<evidence type="ECO:0000256" key="5">
    <source>
        <dbReference type="ARBA" id="ARBA00022694"/>
    </source>
</evidence>
<dbReference type="InterPro" id="IPR011009">
    <property type="entry name" value="Kinase-like_dom_sf"/>
</dbReference>
<evidence type="ECO:0000256" key="7">
    <source>
        <dbReference type="ARBA" id="ARBA00022777"/>
    </source>
</evidence>
<dbReference type="AlphaFoldDB" id="A0A7S1FML2"/>
<evidence type="ECO:0000256" key="9">
    <source>
        <dbReference type="ARBA" id="ARBA00047899"/>
    </source>
</evidence>
<dbReference type="PANTHER" id="PTHR12209">
    <property type="entry name" value="NON-SPECIFIC SERINE/THREONINE PROTEIN KINASE"/>
    <property type="match status" value="1"/>
</dbReference>
<gene>
    <name evidence="12" type="ORF">CHYS00102_LOCUS3177</name>
</gene>
<dbReference type="PANTHER" id="PTHR12209:SF0">
    <property type="entry name" value="EKC_KEOPS COMPLEX SUBUNIT TP53RK"/>
    <property type="match status" value="1"/>
</dbReference>
<dbReference type="SUPFAM" id="SSF56112">
    <property type="entry name" value="Protein kinase-like (PK-like)"/>
    <property type="match status" value="1"/>
</dbReference>
<organism evidence="12">
    <name type="scientific">Corethron hystrix</name>
    <dbReference type="NCBI Taxonomy" id="216773"/>
    <lineage>
        <taxon>Eukaryota</taxon>
        <taxon>Sar</taxon>
        <taxon>Stramenopiles</taxon>
        <taxon>Ochrophyta</taxon>
        <taxon>Bacillariophyta</taxon>
        <taxon>Coscinodiscophyceae</taxon>
        <taxon>Corethrophycidae</taxon>
        <taxon>Corethrales</taxon>
        <taxon>Corethraceae</taxon>
        <taxon>Corethron</taxon>
    </lineage>
</organism>
<comment type="catalytic activity">
    <reaction evidence="9">
        <text>L-threonyl-[protein] + ATP = O-phospho-L-threonyl-[protein] + ADP + H(+)</text>
        <dbReference type="Rhea" id="RHEA:46608"/>
        <dbReference type="Rhea" id="RHEA-COMP:11060"/>
        <dbReference type="Rhea" id="RHEA-COMP:11605"/>
        <dbReference type="ChEBI" id="CHEBI:15378"/>
        <dbReference type="ChEBI" id="CHEBI:30013"/>
        <dbReference type="ChEBI" id="CHEBI:30616"/>
        <dbReference type="ChEBI" id="CHEBI:61977"/>
        <dbReference type="ChEBI" id="CHEBI:456216"/>
        <dbReference type="EC" id="2.7.11.1"/>
    </reaction>
</comment>
<sequence length="277" mass="30488">MTTSLSFRPHSAPAPTSILVSQGAEAIVYIILSLSSINSFPGSSGNHLQQNTPCILKRRFRKSYRHPALDAKIIRSRTKGEVKAMEKCRKHGIVVPNIYHVDLKNGMDGCSIYMEQIHGTTVREFLQNYKDVNAEAKSPVASRSTTPVNSQTLSLAQYLGQTIFSLHLAGVIHGDLTTSNVMLRNPVVTSEKWTPELVLIDFGLASISSSEEDAAVDLFVLERAFVSTHPGSEQLVEEMYLGYQNGVEDAKATLKAGVVLKRLEAVRARGRKRECFG</sequence>
<protein>
    <recommendedName>
        <fullName evidence="2">non-specific serine/threonine protein kinase</fullName>
        <ecNumber evidence="2">2.7.11.1</ecNumber>
    </recommendedName>
</protein>
<dbReference type="GO" id="GO:0070525">
    <property type="term" value="P:tRNA threonylcarbamoyladenosine metabolic process"/>
    <property type="evidence" value="ECO:0007669"/>
    <property type="project" value="TreeGrafter"/>
</dbReference>
<keyword evidence="8" id="KW-0067">ATP-binding</keyword>
<evidence type="ECO:0000256" key="8">
    <source>
        <dbReference type="ARBA" id="ARBA00022840"/>
    </source>
</evidence>
<evidence type="ECO:0000259" key="11">
    <source>
        <dbReference type="PROSITE" id="PS50011"/>
    </source>
</evidence>
<dbReference type="PROSITE" id="PS50011">
    <property type="entry name" value="PROTEIN_KINASE_DOM"/>
    <property type="match status" value="1"/>
</dbReference>
<feature type="domain" description="Protein kinase" evidence="11">
    <location>
        <begin position="14"/>
        <end position="277"/>
    </location>
</feature>
<name>A0A7S1FML2_9STRA</name>